<proteinExistence type="predicted"/>
<dbReference type="Gene3D" id="3.40.50.300">
    <property type="entry name" value="P-loop containing nucleotide triphosphate hydrolases"/>
    <property type="match status" value="1"/>
</dbReference>
<dbReference type="InterPro" id="IPR027417">
    <property type="entry name" value="P-loop_NTPase"/>
</dbReference>
<keyword evidence="1" id="KW-0808">Transferase</keyword>
<evidence type="ECO:0000313" key="2">
    <source>
        <dbReference type="Proteomes" id="UP000198217"/>
    </source>
</evidence>
<gene>
    <name evidence="1" type="ORF">GA0070609_3890</name>
</gene>
<keyword evidence="1" id="KW-0418">Kinase</keyword>
<organism evidence="1 2">
    <name type="scientific">Micromonospora echinaurantiaca</name>
    <dbReference type="NCBI Taxonomy" id="47857"/>
    <lineage>
        <taxon>Bacteria</taxon>
        <taxon>Bacillati</taxon>
        <taxon>Actinomycetota</taxon>
        <taxon>Actinomycetes</taxon>
        <taxon>Micromonosporales</taxon>
        <taxon>Micromonosporaceae</taxon>
        <taxon>Micromonospora</taxon>
    </lineage>
</organism>
<protein>
    <submittedName>
        <fullName evidence="1">Uridine kinase</fullName>
    </submittedName>
</protein>
<sequence>MSVPSAPVHRSVSTWQQPVPASTTAERAALLDRIAGRILALGPGRLRVGVDGLTAAGKTTFAHELAVRISAAGRPVLRASLDDFKRPWRERHRYDRESGPGYYRNAFDCAAIRRLLLEPAGASGSGRCVLCLIDPLTQLDHSSLVTTAGPDAVTIVDGVFAFRPELDDLWEHRIWLDVPAELSVRRGVDRDAGRTGAAEAEALHRDRYLAAHRHYLADADPLPRVDVIVDNADVDRPRLRRG</sequence>
<dbReference type="Proteomes" id="UP000198217">
    <property type="component" value="Chromosome I"/>
</dbReference>
<dbReference type="SUPFAM" id="SSF52540">
    <property type="entry name" value="P-loop containing nucleoside triphosphate hydrolases"/>
    <property type="match status" value="1"/>
</dbReference>
<evidence type="ECO:0000313" key="1">
    <source>
        <dbReference type="EMBL" id="SCG63629.1"/>
    </source>
</evidence>
<name>A0A1C5J0F9_9ACTN</name>
<reference evidence="1 2" key="1">
    <citation type="submission" date="2016-06" db="EMBL/GenBank/DDBJ databases">
        <authorList>
            <person name="Kjaerup R.B."/>
            <person name="Dalgaard T.S."/>
            <person name="Juul-Madsen H.R."/>
        </authorList>
    </citation>
    <scope>NUCLEOTIDE SEQUENCE [LARGE SCALE GENOMIC DNA]</scope>
    <source>
        <strain evidence="1 2">DSM 43904</strain>
    </source>
</reference>
<keyword evidence="2" id="KW-1185">Reference proteome</keyword>
<dbReference type="GO" id="GO:0016301">
    <property type="term" value="F:kinase activity"/>
    <property type="evidence" value="ECO:0007669"/>
    <property type="project" value="UniProtKB-KW"/>
</dbReference>
<dbReference type="EMBL" id="LT607750">
    <property type="protein sequence ID" value="SCG63629.1"/>
    <property type="molecule type" value="Genomic_DNA"/>
</dbReference>
<dbReference type="RefSeq" id="WP_088995055.1">
    <property type="nucleotide sequence ID" value="NZ_LT607750.1"/>
</dbReference>
<dbReference type="AlphaFoldDB" id="A0A1C5J0F9"/>
<accession>A0A1C5J0F9</accession>